<dbReference type="AlphaFoldDB" id="A0AA39RE89"/>
<dbReference type="EMBL" id="JAUESC010000388">
    <property type="protein sequence ID" value="KAK0572058.1"/>
    <property type="molecule type" value="Genomic_DNA"/>
</dbReference>
<evidence type="ECO:0000313" key="2">
    <source>
        <dbReference type="Proteomes" id="UP001168877"/>
    </source>
</evidence>
<sequence length="192" mass="22675">MVRVLNDLVWGLIEEEIRDLRRGIGDFISRVPFWKRFDAISKKMRAAAIQERKQGIEPKPDPKAAFYFEVSRKQKPKSFATINRNQQFSEIQDSSLIEKKKALKFDWIGSPRNRRILPFVLRISIGDLQIESLDFYWSLPVYLDMVPGPQGIMQMLLLIHCWRLRRFSMLPCSFRWNSNISAFFDEPLSMEC</sequence>
<comment type="caution">
    <text evidence="1">The sequence shown here is derived from an EMBL/GenBank/DDBJ whole genome shotgun (WGS) entry which is preliminary data.</text>
</comment>
<organism evidence="1 2">
    <name type="scientific">Acer saccharum</name>
    <name type="common">Sugar maple</name>
    <dbReference type="NCBI Taxonomy" id="4024"/>
    <lineage>
        <taxon>Eukaryota</taxon>
        <taxon>Viridiplantae</taxon>
        <taxon>Streptophyta</taxon>
        <taxon>Embryophyta</taxon>
        <taxon>Tracheophyta</taxon>
        <taxon>Spermatophyta</taxon>
        <taxon>Magnoliopsida</taxon>
        <taxon>eudicotyledons</taxon>
        <taxon>Gunneridae</taxon>
        <taxon>Pentapetalae</taxon>
        <taxon>rosids</taxon>
        <taxon>malvids</taxon>
        <taxon>Sapindales</taxon>
        <taxon>Sapindaceae</taxon>
        <taxon>Hippocastanoideae</taxon>
        <taxon>Acereae</taxon>
        <taxon>Acer</taxon>
    </lineage>
</organism>
<reference evidence="1" key="1">
    <citation type="journal article" date="2022" name="Plant J.">
        <title>Strategies of tolerance reflected in two North American maple genomes.</title>
        <authorList>
            <person name="McEvoy S.L."/>
            <person name="Sezen U.U."/>
            <person name="Trouern-Trend A."/>
            <person name="McMahon S.M."/>
            <person name="Schaberg P.G."/>
            <person name="Yang J."/>
            <person name="Wegrzyn J.L."/>
            <person name="Swenson N.G."/>
        </authorList>
    </citation>
    <scope>NUCLEOTIDE SEQUENCE</scope>
    <source>
        <strain evidence="1">NS2018</strain>
    </source>
</reference>
<gene>
    <name evidence="1" type="ORF">LWI29_025516</name>
</gene>
<keyword evidence="2" id="KW-1185">Reference proteome</keyword>
<evidence type="ECO:0000313" key="1">
    <source>
        <dbReference type="EMBL" id="KAK0572058.1"/>
    </source>
</evidence>
<proteinExistence type="predicted"/>
<protein>
    <submittedName>
        <fullName evidence="1">Uncharacterized protein</fullName>
    </submittedName>
</protein>
<dbReference type="Proteomes" id="UP001168877">
    <property type="component" value="Unassembled WGS sequence"/>
</dbReference>
<accession>A0AA39RE89</accession>
<name>A0AA39RE89_ACESA</name>
<reference evidence="1" key="2">
    <citation type="submission" date="2023-06" db="EMBL/GenBank/DDBJ databases">
        <authorList>
            <person name="Swenson N.G."/>
            <person name="Wegrzyn J.L."/>
            <person name="Mcevoy S.L."/>
        </authorList>
    </citation>
    <scope>NUCLEOTIDE SEQUENCE</scope>
    <source>
        <strain evidence="1">NS2018</strain>
        <tissue evidence="1">Leaf</tissue>
    </source>
</reference>